<keyword evidence="4" id="KW-0496">Mitochondrion</keyword>
<dbReference type="InterPro" id="IPR019758">
    <property type="entry name" value="Pept_S26A_signal_pept_1_CS"/>
</dbReference>
<evidence type="ECO:0000256" key="3">
    <source>
        <dbReference type="ARBA" id="ARBA00022801"/>
    </source>
</evidence>
<dbReference type="EMBL" id="JBDODL010003351">
    <property type="protein sequence ID" value="MES1922660.1"/>
    <property type="molecule type" value="Genomic_DNA"/>
</dbReference>
<dbReference type="Pfam" id="PF10502">
    <property type="entry name" value="Peptidase_S26"/>
    <property type="match status" value="1"/>
</dbReference>
<dbReference type="SUPFAM" id="SSF51306">
    <property type="entry name" value="LexA/Signal peptidase"/>
    <property type="match status" value="1"/>
</dbReference>
<organism evidence="8 9">
    <name type="scientific">Bonamia ostreae</name>
    <dbReference type="NCBI Taxonomy" id="126728"/>
    <lineage>
        <taxon>Eukaryota</taxon>
        <taxon>Sar</taxon>
        <taxon>Rhizaria</taxon>
        <taxon>Endomyxa</taxon>
        <taxon>Ascetosporea</taxon>
        <taxon>Haplosporida</taxon>
        <taxon>Bonamia</taxon>
    </lineage>
</organism>
<protein>
    <recommendedName>
        <fullName evidence="7">Peptidase S26 domain-containing protein</fullName>
    </recommendedName>
</protein>
<dbReference type="InterPro" id="IPR052064">
    <property type="entry name" value="Mito_IMP1_subunit"/>
</dbReference>
<evidence type="ECO:0000256" key="2">
    <source>
        <dbReference type="ARBA" id="ARBA00022792"/>
    </source>
</evidence>
<proteinExistence type="inferred from homology"/>
<dbReference type="PANTHER" id="PTHR12383">
    <property type="entry name" value="PROTEASE FAMILY S26 MITOCHONDRIAL INNER MEMBRANE PROTEASE-RELATED"/>
    <property type="match status" value="1"/>
</dbReference>
<accession>A0ABV2ASL1</accession>
<dbReference type="InterPro" id="IPR019533">
    <property type="entry name" value="Peptidase_S26"/>
</dbReference>
<dbReference type="Proteomes" id="UP001439008">
    <property type="component" value="Unassembled WGS sequence"/>
</dbReference>
<dbReference type="PANTHER" id="PTHR12383:SF16">
    <property type="entry name" value="MITOCHONDRIAL INNER MEMBRANE PROTEASE SUBUNIT 1"/>
    <property type="match status" value="1"/>
</dbReference>
<evidence type="ECO:0000256" key="5">
    <source>
        <dbReference type="ARBA" id="ARBA00023136"/>
    </source>
</evidence>
<evidence type="ECO:0000313" key="9">
    <source>
        <dbReference type="Proteomes" id="UP001439008"/>
    </source>
</evidence>
<keyword evidence="2" id="KW-0999">Mitochondrion inner membrane</keyword>
<dbReference type="InterPro" id="IPR036286">
    <property type="entry name" value="LexA/Signal_pep-like_sf"/>
</dbReference>
<evidence type="ECO:0000259" key="7">
    <source>
        <dbReference type="Pfam" id="PF10502"/>
    </source>
</evidence>
<reference evidence="8 9" key="1">
    <citation type="journal article" date="2024" name="BMC Biol.">
        <title>Comparative genomics of Ascetosporea gives new insight into the evolutionary basis for animal parasitism in Rhizaria.</title>
        <authorList>
            <person name="Hiltunen Thoren M."/>
            <person name="Onut-Brannstrom I."/>
            <person name="Alfjorden A."/>
            <person name="Peckova H."/>
            <person name="Swords F."/>
            <person name="Hooper C."/>
            <person name="Holzer A.S."/>
            <person name="Bass D."/>
            <person name="Burki F."/>
        </authorList>
    </citation>
    <scope>NUCLEOTIDE SEQUENCE [LARGE SCALE GENOMIC DNA]</scope>
    <source>
        <strain evidence="8">20-A016</strain>
    </source>
</reference>
<evidence type="ECO:0000256" key="6">
    <source>
        <dbReference type="ARBA" id="ARBA00038445"/>
    </source>
</evidence>
<gene>
    <name evidence="8" type="ORF">MHBO_004178</name>
</gene>
<dbReference type="Gene3D" id="2.10.109.10">
    <property type="entry name" value="Umud Fragment, subunit A"/>
    <property type="match status" value="1"/>
</dbReference>
<name>A0ABV2ASL1_9EUKA</name>
<evidence type="ECO:0000256" key="1">
    <source>
        <dbReference type="ARBA" id="ARBA00004273"/>
    </source>
</evidence>
<evidence type="ECO:0000313" key="8">
    <source>
        <dbReference type="EMBL" id="MES1922660.1"/>
    </source>
</evidence>
<dbReference type="PRINTS" id="PR00727">
    <property type="entry name" value="LEADERPTASE"/>
</dbReference>
<comment type="caution">
    <text evidence="8">The sequence shown here is derived from an EMBL/GenBank/DDBJ whole genome shotgun (WGS) entry which is preliminary data.</text>
</comment>
<dbReference type="InterPro" id="IPR000223">
    <property type="entry name" value="Pept_S26A_signal_pept_1"/>
</dbReference>
<feature type="domain" description="Peptidase S26" evidence="7">
    <location>
        <begin position="85"/>
        <end position="127"/>
    </location>
</feature>
<dbReference type="PROSITE" id="PS00761">
    <property type="entry name" value="SPASE_I_3"/>
    <property type="match status" value="1"/>
</dbReference>
<evidence type="ECO:0000256" key="4">
    <source>
        <dbReference type="ARBA" id="ARBA00023128"/>
    </source>
</evidence>
<dbReference type="CDD" id="cd06530">
    <property type="entry name" value="S26_SPase_I"/>
    <property type="match status" value="1"/>
</dbReference>
<comment type="subcellular location">
    <subcellularLocation>
        <location evidence="1">Mitochondrion inner membrane</location>
    </subcellularLocation>
</comment>
<keyword evidence="9" id="KW-1185">Reference proteome</keyword>
<comment type="similarity">
    <text evidence="6">Belongs to the peptidase S26 family. IMP1 subfamily.</text>
</comment>
<keyword evidence="3" id="KW-0378">Hydrolase</keyword>
<keyword evidence="5" id="KW-0472">Membrane</keyword>
<sequence>MRPLFREKKYGIDFAIYRSIDQEVASNLKRGENGLCDTKNNNVVERGNVIVARSRGKNVAKRLAGIEDEIVEIKPKIDKPTNEKLFVLVPKKHIWILGDNTNKSVDSRYYGSIGIENLKGVIVWKLWPYDRFFGRIKKLEEKEGVLCSLKNKDELIDKGKTNIFFYKNKTNSKFLLVDNENNSEILYFGDVLRKINET</sequence>